<proteinExistence type="inferred from homology"/>
<dbReference type="GO" id="GO:0016987">
    <property type="term" value="F:sigma factor activity"/>
    <property type="evidence" value="ECO:0007669"/>
    <property type="project" value="UniProtKB-KW"/>
</dbReference>
<dbReference type="InterPro" id="IPR007627">
    <property type="entry name" value="RNA_pol_sigma70_r2"/>
</dbReference>
<comment type="similarity">
    <text evidence="1">Belongs to the sigma-70 factor family. ECF subfamily.</text>
</comment>
<evidence type="ECO:0000313" key="8">
    <source>
        <dbReference type="EMBL" id="KXA31816.1"/>
    </source>
</evidence>
<dbReference type="InterPro" id="IPR013324">
    <property type="entry name" value="RNA_pol_sigma_r3/r4-like"/>
</dbReference>
<dbReference type="GO" id="GO:0003677">
    <property type="term" value="F:DNA binding"/>
    <property type="evidence" value="ECO:0007669"/>
    <property type="project" value="UniProtKB-KW"/>
</dbReference>
<dbReference type="SUPFAM" id="SSF88946">
    <property type="entry name" value="Sigma2 domain of RNA polymerase sigma factors"/>
    <property type="match status" value="1"/>
</dbReference>
<dbReference type="PATRIC" id="fig|54005.3.peg.66"/>
<name>A0A133PSK7_9FIRM</name>
<dbReference type="RefSeq" id="WP_060799372.1">
    <property type="nucleotide sequence ID" value="NZ_KQ957085.1"/>
</dbReference>
<sequence>MDNKDLIQRLKKKDEDALYIFIEDYGKILKGVISKTLWKYPNLWEEAMNDALLSIWQNIEYFDPSRSTFKNWCALVSKYRAIDILRKEIKFESLRLDEDSKTIDSDLYSNLEIEEILSLLNDEDKKLFENIFIHGLSYKEAASKQNISTANAYKKVSRGRNFLKKWRKSFYEK</sequence>
<evidence type="ECO:0000259" key="6">
    <source>
        <dbReference type="Pfam" id="PF04542"/>
    </source>
</evidence>
<dbReference type="GO" id="GO:0006352">
    <property type="term" value="P:DNA-templated transcription initiation"/>
    <property type="evidence" value="ECO:0007669"/>
    <property type="project" value="InterPro"/>
</dbReference>
<evidence type="ECO:0000256" key="5">
    <source>
        <dbReference type="ARBA" id="ARBA00023163"/>
    </source>
</evidence>
<accession>A0A133PSK7</accession>
<dbReference type="Proteomes" id="UP000070174">
    <property type="component" value="Unassembled WGS sequence"/>
</dbReference>
<dbReference type="InterPro" id="IPR036388">
    <property type="entry name" value="WH-like_DNA-bd_sf"/>
</dbReference>
<dbReference type="PANTHER" id="PTHR43133">
    <property type="entry name" value="RNA POLYMERASE ECF-TYPE SIGMA FACTO"/>
    <property type="match status" value="1"/>
</dbReference>
<evidence type="ECO:0000256" key="4">
    <source>
        <dbReference type="ARBA" id="ARBA00023125"/>
    </source>
</evidence>
<feature type="domain" description="RNA polymerase sigma-70 region 2" evidence="6">
    <location>
        <begin position="23"/>
        <end position="88"/>
    </location>
</feature>
<reference evidence="8 9" key="1">
    <citation type="submission" date="2016-01" db="EMBL/GenBank/DDBJ databases">
        <authorList>
            <person name="Oliw E.H."/>
        </authorList>
    </citation>
    <scope>NUCLEOTIDE SEQUENCE [LARGE SCALE GENOMIC DNA]</scope>
    <source>
        <strain evidence="8 9">CMW7756A</strain>
    </source>
</reference>
<gene>
    <name evidence="8" type="ORF">HMPREF3229_00066</name>
</gene>
<dbReference type="InterPro" id="IPR013249">
    <property type="entry name" value="RNA_pol_sigma70_r4_t2"/>
</dbReference>
<dbReference type="Pfam" id="PF08281">
    <property type="entry name" value="Sigma70_r4_2"/>
    <property type="match status" value="1"/>
</dbReference>
<comment type="caution">
    <text evidence="8">The sequence shown here is derived from an EMBL/GenBank/DDBJ whole genome shotgun (WGS) entry which is preliminary data.</text>
</comment>
<keyword evidence="2" id="KW-0805">Transcription regulation</keyword>
<protein>
    <submittedName>
        <fullName evidence="8">RNA polymerase sigma factor, sigma-70 family</fullName>
    </submittedName>
</protein>
<dbReference type="Gene3D" id="1.10.1740.10">
    <property type="match status" value="1"/>
</dbReference>
<keyword evidence="3" id="KW-0731">Sigma factor</keyword>
<dbReference type="Pfam" id="PF04542">
    <property type="entry name" value="Sigma70_r2"/>
    <property type="match status" value="1"/>
</dbReference>
<dbReference type="Gene3D" id="1.10.10.10">
    <property type="entry name" value="Winged helix-like DNA-binding domain superfamily/Winged helix DNA-binding domain"/>
    <property type="match status" value="1"/>
</dbReference>
<dbReference type="SUPFAM" id="SSF88659">
    <property type="entry name" value="Sigma3 and sigma4 domains of RNA polymerase sigma factors"/>
    <property type="match status" value="1"/>
</dbReference>
<feature type="domain" description="RNA polymerase sigma factor 70 region 4 type 2" evidence="7">
    <location>
        <begin position="111"/>
        <end position="163"/>
    </location>
</feature>
<dbReference type="EMBL" id="LRQE01000002">
    <property type="protein sequence ID" value="KXA31816.1"/>
    <property type="molecule type" value="Genomic_DNA"/>
</dbReference>
<dbReference type="InterPro" id="IPR039425">
    <property type="entry name" value="RNA_pol_sigma-70-like"/>
</dbReference>
<evidence type="ECO:0000256" key="3">
    <source>
        <dbReference type="ARBA" id="ARBA00023082"/>
    </source>
</evidence>
<evidence type="ECO:0000256" key="2">
    <source>
        <dbReference type="ARBA" id="ARBA00023015"/>
    </source>
</evidence>
<evidence type="ECO:0000259" key="7">
    <source>
        <dbReference type="Pfam" id="PF08281"/>
    </source>
</evidence>
<dbReference type="InterPro" id="IPR013325">
    <property type="entry name" value="RNA_pol_sigma_r2"/>
</dbReference>
<dbReference type="InterPro" id="IPR014284">
    <property type="entry name" value="RNA_pol_sigma-70_dom"/>
</dbReference>
<keyword evidence="4" id="KW-0238">DNA-binding</keyword>
<dbReference type="AlphaFoldDB" id="A0A133PSK7"/>
<keyword evidence="5" id="KW-0804">Transcription</keyword>
<dbReference type="PANTHER" id="PTHR43133:SF8">
    <property type="entry name" value="RNA POLYMERASE SIGMA FACTOR HI_1459-RELATED"/>
    <property type="match status" value="1"/>
</dbReference>
<evidence type="ECO:0000256" key="1">
    <source>
        <dbReference type="ARBA" id="ARBA00010641"/>
    </source>
</evidence>
<organism evidence="8">
    <name type="scientific">Peptoniphilus harei</name>
    <dbReference type="NCBI Taxonomy" id="54005"/>
    <lineage>
        <taxon>Bacteria</taxon>
        <taxon>Bacillati</taxon>
        <taxon>Bacillota</taxon>
        <taxon>Tissierellia</taxon>
        <taxon>Tissierellales</taxon>
        <taxon>Peptoniphilaceae</taxon>
        <taxon>Peptoniphilus</taxon>
    </lineage>
</organism>
<dbReference type="NCBIfam" id="TIGR02937">
    <property type="entry name" value="sigma70-ECF"/>
    <property type="match status" value="1"/>
</dbReference>
<evidence type="ECO:0000313" key="9">
    <source>
        <dbReference type="Proteomes" id="UP000070174"/>
    </source>
</evidence>